<dbReference type="Proteomes" id="UP001181693">
    <property type="component" value="Unassembled WGS sequence"/>
</dbReference>
<reference evidence="1" key="1">
    <citation type="thesis" date="2020" institute="ProQuest LLC" country="789 East Eisenhower Parkway, Ann Arbor, MI, USA">
        <title>Comparative Genomics and Chromosome Evolution.</title>
        <authorList>
            <person name="Mudd A.B."/>
        </authorList>
    </citation>
    <scope>NUCLEOTIDE SEQUENCE</scope>
    <source>
        <strain evidence="1">1538</strain>
        <tissue evidence="1">Blood</tissue>
    </source>
</reference>
<evidence type="ECO:0000313" key="1">
    <source>
        <dbReference type="EMBL" id="DBA31808.1"/>
    </source>
</evidence>
<proteinExistence type="predicted"/>
<organism evidence="1 2">
    <name type="scientific">Pyxicephalus adspersus</name>
    <name type="common">African bullfrog</name>
    <dbReference type="NCBI Taxonomy" id="30357"/>
    <lineage>
        <taxon>Eukaryota</taxon>
        <taxon>Metazoa</taxon>
        <taxon>Chordata</taxon>
        <taxon>Craniata</taxon>
        <taxon>Vertebrata</taxon>
        <taxon>Euteleostomi</taxon>
        <taxon>Amphibia</taxon>
        <taxon>Batrachia</taxon>
        <taxon>Anura</taxon>
        <taxon>Neobatrachia</taxon>
        <taxon>Ranoidea</taxon>
        <taxon>Pyxicephalidae</taxon>
        <taxon>Pyxicephalinae</taxon>
        <taxon>Pyxicephalus</taxon>
    </lineage>
</organism>
<dbReference type="EMBL" id="DYDO01000002">
    <property type="protein sequence ID" value="DBA31808.1"/>
    <property type="molecule type" value="Genomic_DNA"/>
</dbReference>
<evidence type="ECO:0000313" key="2">
    <source>
        <dbReference type="Proteomes" id="UP001181693"/>
    </source>
</evidence>
<keyword evidence="2" id="KW-1185">Reference proteome</keyword>
<sequence length="89" mass="10465">MACYTHQIEQNIHLPKQYTSYYSIKGKVYIFKHWHSKCIRHFVVTHQVTDITTNRAAMTISVSKDKMCICLPHIKCVLSAYQRNILCMC</sequence>
<accession>A0AAV3B8V2</accession>
<gene>
    <name evidence="1" type="ORF">GDO54_007581</name>
</gene>
<name>A0AAV3B8V2_PYXAD</name>
<dbReference type="AlphaFoldDB" id="A0AAV3B8V2"/>
<comment type="caution">
    <text evidence="1">The sequence shown here is derived from an EMBL/GenBank/DDBJ whole genome shotgun (WGS) entry which is preliminary data.</text>
</comment>
<protein>
    <submittedName>
        <fullName evidence="1">Uncharacterized protein</fullName>
    </submittedName>
</protein>